<evidence type="ECO:0000256" key="2">
    <source>
        <dbReference type="ARBA" id="ARBA00022553"/>
    </source>
</evidence>
<dbReference type="InterPro" id="IPR020806">
    <property type="entry name" value="PKS_PP-bd"/>
</dbReference>
<dbReference type="SUPFAM" id="SSF56801">
    <property type="entry name" value="Acetyl-CoA synthetase-like"/>
    <property type="match status" value="5"/>
</dbReference>
<evidence type="ECO:0000313" key="8">
    <source>
        <dbReference type="Proteomes" id="UP000190744"/>
    </source>
</evidence>
<dbReference type="PROSITE" id="PS00012">
    <property type="entry name" value="PHOSPHOPANTETHEINE"/>
    <property type="match status" value="3"/>
</dbReference>
<evidence type="ECO:0000313" key="7">
    <source>
        <dbReference type="EMBL" id="OOQ83312.1"/>
    </source>
</evidence>
<evidence type="ECO:0000256" key="1">
    <source>
        <dbReference type="ARBA" id="ARBA00022450"/>
    </source>
</evidence>
<evidence type="ECO:0000256" key="5">
    <source>
        <dbReference type="SAM" id="MobiDB-lite"/>
    </source>
</evidence>
<dbReference type="InterPro" id="IPR036736">
    <property type="entry name" value="ACP-like_sf"/>
</dbReference>
<dbReference type="GO" id="GO:0005737">
    <property type="term" value="C:cytoplasm"/>
    <property type="evidence" value="ECO:0007669"/>
    <property type="project" value="TreeGrafter"/>
</dbReference>
<dbReference type="GO" id="GO:0044550">
    <property type="term" value="P:secondary metabolite biosynthetic process"/>
    <property type="evidence" value="ECO:0007669"/>
    <property type="project" value="TreeGrafter"/>
</dbReference>
<proteinExistence type="predicted"/>
<dbReference type="InterPro" id="IPR001242">
    <property type="entry name" value="Condensation_dom"/>
</dbReference>
<dbReference type="FunFam" id="3.40.50.12780:FF:000014">
    <property type="entry name" value="Nonribosomal peptide synthetase 1"/>
    <property type="match status" value="3"/>
</dbReference>
<dbReference type="Pfam" id="PF00668">
    <property type="entry name" value="Condensation"/>
    <property type="match status" value="5"/>
</dbReference>
<dbReference type="EMBL" id="LJBN01000199">
    <property type="protein sequence ID" value="OOQ83312.1"/>
    <property type="molecule type" value="Genomic_DNA"/>
</dbReference>
<keyword evidence="1" id="KW-0596">Phosphopantetheine</keyword>
<dbReference type="NCBIfam" id="NF003417">
    <property type="entry name" value="PRK04813.1"/>
    <property type="match status" value="5"/>
</dbReference>
<feature type="region of interest" description="Disordered" evidence="5">
    <location>
        <begin position="105"/>
        <end position="136"/>
    </location>
</feature>
<dbReference type="SUPFAM" id="SSF47336">
    <property type="entry name" value="ACP-like"/>
    <property type="match status" value="5"/>
</dbReference>
<dbReference type="Pfam" id="PF00550">
    <property type="entry name" value="PP-binding"/>
    <property type="match status" value="5"/>
</dbReference>
<dbReference type="NCBIfam" id="TIGR01733">
    <property type="entry name" value="AA-adenyl-dom"/>
    <property type="match status" value="5"/>
</dbReference>
<dbReference type="PANTHER" id="PTHR45527">
    <property type="entry name" value="NONRIBOSOMAL PEPTIDE SYNTHETASE"/>
    <property type="match status" value="1"/>
</dbReference>
<dbReference type="InterPro" id="IPR010071">
    <property type="entry name" value="AA_adenyl_dom"/>
</dbReference>
<organism evidence="7 8">
    <name type="scientific">Penicillium brasilianum</name>
    <dbReference type="NCBI Taxonomy" id="104259"/>
    <lineage>
        <taxon>Eukaryota</taxon>
        <taxon>Fungi</taxon>
        <taxon>Dikarya</taxon>
        <taxon>Ascomycota</taxon>
        <taxon>Pezizomycotina</taxon>
        <taxon>Eurotiomycetes</taxon>
        <taxon>Eurotiomycetidae</taxon>
        <taxon>Eurotiales</taxon>
        <taxon>Aspergillaceae</taxon>
        <taxon>Penicillium</taxon>
    </lineage>
</organism>
<feature type="domain" description="Carrier" evidence="6">
    <location>
        <begin position="5196"/>
        <end position="5272"/>
    </location>
</feature>
<dbReference type="InterPro" id="IPR042099">
    <property type="entry name" value="ANL_N_sf"/>
</dbReference>
<dbReference type="InterPro" id="IPR023213">
    <property type="entry name" value="CAT-like_dom_sf"/>
</dbReference>
<dbReference type="FunFam" id="3.40.50.980:FF:000001">
    <property type="entry name" value="Non-ribosomal peptide synthetase"/>
    <property type="match status" value="1"/>
</dbReference>
<dbReference type="Gene3D" id="3.40.50.12780">
    <property type="entry name" value="N-terminal domain of ligase-like"/>
    <property type="match status" value="5"/>
</dbReference>
<evidence type="ECO:0000256" key="4">
    <source>
        <dbReference type="ARBA" id="ARBA00022737"/>
    </source>
</evidence>
<reference evidence="8" key="1">
    <citation type="submission" date="2015-09" db="EMBL/GenBank/DDBJ databases">
        <authorList>
            <person name="Fill T.P."/>
            <person name="Baretta J.F."/>
            <person name="de Almeida L.G."/>
            <person name="Rocha M."/>
            <person name="de Souza D.H."/>
            <person name="Malavazi I."/>
            <person name="Cerdeira L.T."/>
            <person name="Hong H."/>
            <person name="Samborskyy M."/>
            <person name="de Vasconcelos A.T."/>
            <person name="Leadlay P."/>
            <person name="Rodrigues-Filho E."/>
        </authorList>
    </citation>
    <scope>NUCLEOTIDE SEQUENCE [LARGE SCALE GENOMIC DNA]</scope>
    <source>
        <strain evidence="8">LaBioMMi 136</strain>
    </source>
</reference>
<dbReference type="InterPro" id="IPR009081">
    <property type="entry name" value="PP-bd_ACP"/>
</dbReference>
<dbReference type="InterPro" id="IPR045851">
    <property type="entry name" value="AMP-bd_C_sf"/>
</dbReference>
<dbReference type="PROSITE" id="PS50075">
    <property type="entry name" value="CARRIER"/>
    <property type="match status" value="5"/>
</dbReference>
<dbReference type="InterPro" id="IPR006162">
    <property type="entry name" value="Ppantetheine_attach_site"/>
</dbReference>
<comment type="caution">
    <text evidence="7">The sequence shown here is derived from an EMBL/GenBank/DDBJ whole genome shotgun (WGS) entry which is preliminary data.</text>
</comment>
<dbReference type="Gene3D" id="3.30.559.10">
    <property type="entry name" value="Chloramphenicol acetyltransferase-like domain"/>
    <property type="match status" value="5"/>
</dbReference>
<dbReference type="GO" id="GO:0043041">
    <property type="term" value="P:amino acid activation for nonribosomal peptide biosynthetic process"/>
    <property type="evidence" value="ECO:0007669"/>
    <property type="project" value="TreeGrafter"/>
</dbReference>
<protein>
    <recommendedName>
        <fullName evidence="6">Carrier domain-containing protein</fullName>
    </recommendedName>
</protein>
<dbReference type="PANTHER" id="PTHR45527:SF1">
    <property type="entry name" value="FATTY ACID SYNTHASE"/>
    <property type="match status" value="1"/>
</dbReference>
<accession>A0A1S9RCR6</accession>
<feature type="domain" description="Carrier" evidence="6">
    <location>
        <begin position="1961"/>
        <end position="2037"/>
    </location>
</feature>
<dbReference type="InterPro" id="IPR020845">
    <property type="entry name" value="AMP-binding_CS"/>
</dbReference>
<dbReference type="GO" id="GO:0031177">
    <property type="term" value="F:phosphopantetheine binding"/>
    <property type="evidence" value="ECO:0007669"/>
    <property type="project" value="InterPro"/>
</dbReference>
<dbReference type="Gene3D" id="3.30.559.30">
    <property type="entry name" value="Nonribosomal peptide synthetase, condensation domain"/>
    <property type="match status" value="6"/>
</dbReference>
<keyword evidence="2" id="KW-0597">Phosphoprotein</keyword>
<dbReference type="Gene3D" id="3.30.300.30">
    <property type="match status" value="5"/>
</dbReference>
<keyword evidence="4" id="KW-0677">Repeat</keyword>
<dbReference type="FunFam" id="1.10.1200.10:FF:000005">
    <property type="entry name" value="Nonribosomal peptide synthetase 1"/>
    <property type="match status" value="1"/>
</dbReference>
<dbReference type="CDD" id="cd05918">
    <property type="entry name" value="A_NRPS_SidN3_like"/>
    <property type="match status" value="5"/>
</dbReference>
<sequence length="5792" mass="635994">MTRERDLQLTGGEPLLTHLGAEESGTNEMEPLSTGRGGGATLRTSTQQRGALVMLNGNDSDNSTAIPPIPPHIVAIPKMATVIDMSLPERQEKAVMTTVEPVITDSSSATVSDDETLEDASTSSLDNGPLSKDQLVPETFPELPTSVYRPWASSHSLDQPVDLPRAPDSVITAALLGAWALLLSRYSSLTTEVRFGVHRGSTAKPQALQVAWQPQASVGTLLRTVQKQLHEAESRTPPTLSPRTVVAIHTANNRPSLHQHALILDIQFTSEVTIHVSARYDQHLLDPRQANRIVYQYSHLLRQLCDTHTTTIDTLDLCCPEDRAEISSWTPPIPTPTQTTIHKMVQESCRKRWNELAVHAWDGDLTYGELDTAATKLAHYLKNDLQLGPGSRVPLTFDRSKFVPITQLAVLKAGAAYIGTEPSHPIARLQKIFDQVSAKCILSSPSWVAKMTGAVDTVLPIDQALLDSLPDYQVSDNLPTVAHTETAVVIFTSGSTGTPKGIVMRHCDLASAIVAHSAGMQIPARTRVLQFSSFNFDHSIYEIMTALIGGCIVCIPTEEQRMNNLTGVMRAMHIEFLYATPSVAKLLAPDEVPELKTLYLGGEAISQSLLDLWLERKRVIAGYGPTEAGMCGFSVFSLGDAASTIHVSQGGMNWVVDPDDYNKLVPIGTPGELLQEGPMVAAGYLNNPTATAQAFVPPPAFAPDSISRFYKSGDLAQYNPDGTFKFIARIDTQVKIRGQRVELEEIEDQLQPLVPTDLASCVDVVRLQGTVSDAIAVFLAPDRDNETAVLDELCLTSSNDPTSWQRLTMRFAAQLAQSLPGYMVPTIYIPLSSKFPMTASGKLDRKQLRQFAATLSPQQLACFRTPQASLAISTPMENRLCELWQRVLGISEPLEDAAANFFSLGGDSITAIRLVSACHAVGLGLTVKAILANPILSDMALAVDVLNTSPDLGPEPFRLAKDNVEALCKYASQQCHVQTEAIQDVFPTSPLQQALMAVSAKSPGLYVVQKAYKLAGIDVNRLIQAWTTVAHQTAPCLNTRIFADEAGELWQVVVQPDLQWNTTSEELESYLARDLAIPMLLGNPLARFAIVDDPVNGPVFVLTLHHAVHDAWSLDLLLRDFDRAYHGETLAASPSLSGLIEHLTQMDIDLVRRGWQQQLESAPLTVFPTVPVGYIPKPKAFLEHHFELPSTLHQVDPTISAAIKIRAAWALLLASYVGSDDVVFANTSNGRGAPLSGIEEIKAATIATVPIRVKLQPDQPLRKLLQDLQNQAGALLELEQYGMQNIRSLGEDARIACDVQSLLLVEYDNADTHSRLLQEVQRRDGVAFHSFAFGMRCTVADQTAITVEVNWDDSLLTTTQVDRIMKQIQHSINLVFTANPGTRILDLDLVGAADLDTIKQWNATPPSRVASMLHHRFEETVCMHPHKTAVDSWDGVLTYHQLDLYSTRLAQYLLSLETAPHDGEPVLISFEKSKWVVVAILAVMKAGGACVMLDPTVPQERLHRVIQQVQARTLIASPLQTEALGSIAPTTIVTVSTDMMEQHCQKFDEPRAPHMKYGCHYSLAFIVFTSGTTGEPKGIEITHEAACTSVEAISTIMNIDTASRVVQFAPHAFDAFFGEVFAMLFRGGCICCITDEDRNNSLSETLRNYDVNCAFLTPTVAASLEPAELPQLEFLAMGGERMTEECTRKWGHRSLMNVYGPAESTIMCSAFRGITAQDDVANIGRAVSGARLWIAKKGDFNSLAPIGTVGEILVEGPTLARGYLNDEAKTRLAFVNGPRWTMDGTLAQLFEGRDRRFYRTGDMAQYNPDGTLQIMGRNDMQVKIRGQRVELAEVQSHLLRHLPADVQVAVDTIKMSADHNEPPTNTIIAFIALYPADTTLPCQVATTTEARLELKRLTDGLDGKLALSVPPYMIPSIFLPITRIPQTGTNKTDHMGLRRLVSGLSRNELISFSRAGSSHSPPSTPAEKRMHNLWVQVLGLQPDQIFVQDNFFRLGGDSISAMKLVTRAAASHWRFQVLDVFKNPILADLARAATDVDEVTEEVLKPFQLVQMIGESIESTLDQAVDVLGVRREDIEDIYPSTPLQDALMALSAKEPGTYFGQMVIKLSKTMDLDEWRRAWMTVYNCTPMLRTSVFHNPSGRLLQAVLGPAESWTGTSVTDLQDYLWRDKRAPIAVGEPLVRYALVEDPTGRGNPHFVLSMHRAAYDAWSLLRMVEDLEKVFVGISLDTVVGFNTFVQSFLQTDQRPLEQYWKSQMEDAPTMTFPRLPDISYRPAANSHYTTCIPIVARQCEYTISTFIRAAWALLLARYADDTDDVVFGASLNGRSAPVQGIQAVFGPTTAVVPVRVKINKQTQTVDDFLRQIHEQAQEMMTYEHYGIYNISKLSPQIKAACDFQTLLMIQTEAENAPDTTRGALDMQVVSNSFAGPFHTFSISLDVVIGAEDLQVTVEYDSDLLAGEEIERLSAQLHQAFVSLHDPALAQTKLTDLDLDDLVHLTFARRAALQPGAPAVRSWEGELTYAELDVQSSALVPELLARGLRPGLKVPLVFEKSIYTVVTMLAVLKAGGACVSLDPAHPLERLRGLVEDVDAQLVLSSRKWCDKARLLSKSTFTVDADKIAHALSKHDQGAELTLPTKTVKSTDPAFILFTSGSTGKPKGIFISHSAFTSSIVGHGEVLRYGGPGSNNLQFTAYTSDVSIGEIFTSLSVGACVCIPSDAERMNGLAAAMERMHVNWAFLTPSVASLLHPSELRSLKTLLFGGETATVENVQTWAPAVYLINSFGPAECSIWTHCNPGIPSTASGHNIGFALGCNTWITDPTDHNKLAPIGTIGELIVEGPNVADGYINEPIKTAAAFIEPPAWFTRVAGNRPAGKLYKMGDLVRYLPNGQVHYVGRRDTQVKLRGQRVELGEIEHRMREATPGITEVAVEMVRPANGTAPPILMAFLSVATEVEYSKAGELLPEIASSEGELSRYHEAMKGANEHLPDRLPMHMIPSAYVPLRLMPFTASAKTDRGKLQRLARTMSLEDISRFSLEAHNKKKTVEPPATDMERLLHGFWSQVLRVSPDSFGRDAHFFRISGDSIMAMRLVALARTAHLDLTVETIFTHPLLSAMALATTQLQVGNTSVLAPFALISDIGVLRREASTICQIPDSHIEDIYPTTALQEGLLALAQKENGSYMAQFAFEIPDRVDMARLRAAWETVYQQIPILRTRLFPSAQHGTMQVVVQGQLRWRGGNDKAAYLEEDRRAGMRMGQPLSRFAIVEDRILVFTAHHAIYDGWSVQPIYRRVEEIYHGLNAKPPVHFNTFIQHVRSIDQAASDEFWKSQLDRAPPAVYPASIVSRHHQYQDAFLHLDVPFNKSVGTENTRATLVRTALALVLGRYSDLDDVVYGQTTSGRAASVHAIHDIAGPTLATTPLRITFQPEMKVKTLLDNVQRQSLAITKFEQVGLQNIRRLSDDARAACNFQALLVIQNPEDEVNRNHATFLGCPTANKDFFKPFHTYPLVLQCTFRPTGYALDLNYDAALVSESQARRLLQQFSYVVEQLDANMGDLQVRSLDMMVADDYADIQRFNQISIEPVERCLHELVEEVASRQPNTEAIASWDGILLYADLDRLTSHLAHKLHVELNIIPGSIVPIYFEKSLWAIVSMIGIMKAGAAFCPLDPHHPPERLREILNDVEAPVVLMSAGNEVLFAGLAVPTIVVSRSLFDEVNEAPVSNVLITPSHPAYCFFTSGSSGKPKGVITSHQAISTSVSHHGPFGFDRKPRILQFTAFTFDISVVEIFSTLAHGGCICIPSEYQRLSEIVPVMNDFKVNLAILTPSIARVLSPEQLPHLDQLILGGEPIRKDLIERWAGKVRLVNGYGVTEAAVCNMICEILSPDFSERTIGTALASTSWIVDPTDHHRLVPVGSSGELVIEGPIIADGYLKDPEKTAAAFIENPDFLTRFPNTKTGSPPRRIYKTGDLVRYKPNGWIDFIGRKDTQVKLNGLRIELGEIEYRVRLALGPAPEMAVEIVAPRGRTDNQAIALFLAPGNNEAEDKQDSSILGTLDADLRQTLPSYMIPTICYFLDKMPLLVSGKVDRRALRAFALNGTPVSIQSQSAVEALQPVESEAEMTLQAMWAQLLSVDPDTIGRNSSFFRSGGDSLVAVRLVSMAREQNIQLSVAAIFDNPILADMAHAMTTATGGLIHEPPPFSLIDREPVSVLLQEAARQCGVAIHDIEDMYPTTPLQEGMMVASIQDQGTYSAHFVYRLAPFMDVPKFCLAWQTVMQRASVTRMRMAHTTASGFVQVILRRPIEIEFVASNDVEQYKRDQVHRLMDLGQPLYRMAILGEGGDGGASRYFVLTMHHAAYDGWSVTNLWRNVQEAYFDMNQSPMLGSNHLIRYLREQGEEDTLAFWKNYLEPAAPPSFPPLPSVGYRSVADAELTSKIRFSMPSQGDHTIATVLQAAWGMLLSLYEGSQNVTFGVVVSGRTTPIPSIENMVGSTIANFPFRVAYERDQTVAEYLAMIKKSTTDLIPYQQAGFQNIRKVSPEARAASALRTLLVFQAMGSSSLDLNLGMGVEPLPVTVAGLYTFPITMTCSQESTGISVNVSYDSTLVSTQGIHRMLGQFEHLLDCLANLPTTAPNTQLKDIDLVGPGDMQQMATWHALDQVQPNERTIHSMVHDQALQRPDAPAVCSWDGTLTYSEIDAYSDRLAQYLVSLGVQPEQFVGFSFHKSIYSIVAILAIFKAGGIWTPLNPDHPQSRLALLLNRVSASVLLTTPELTHLFAETESKIITVTIEYLQALPPLSSTYVAPTVLSTNGAYIMFTSGSTGLPKGVVVEHRNACSVLPSHAALQRKTSTSRYLQFAAFTWDFCVGEIFANLISGGCVCMPSEHDRMNDLAGAMERLKINQASLTPTVASLLSPSTVKLETLSLGGEALTQELINTWADAVRLINVYGPTECTVWCTGQSDLRYGDSPANIGRGLNCSIWIADSENHSRLMPIGAVGEIVVDGPVVARGYLHDPQATNKAFLEAPAWALQTNPTPRRLYATGDLGRFEPDGRVYVLGRRDAQVKLNGQRVDLGEIDFQLHQLIGGFVSPSCEAVKLENRGRPVLIAFVPVATTTPSTPSAPAQEPLTLLSSEDARARLESLVNGVQRGLAKVLPDFMIPRIFVPVNRIPTSSNLKIDHKALHALCAGLSMSELTKLAVAPGSGQMQEPATEQGQVLRALWAQVLELSESEISGQDNFSAIGGDSMGAVKLVSLARSHGFALTADKILQNQVLDDMAAIMEPITADDTAIIPAFSLVPQENSVGEVLKEAASLCGILPESVEDIYPATPAQIGFLTISLTRPGVTCLMTAFEAPPSVDLDRLKAAWERTTNAHAVLRTRVAQMADGSWMQVVQKPAPTTWRSAASIPEYYEQELRDATGPGTLLSRAGYVIDQETGKRYFITTACHSTYDAWAYALLFATLEREYQHGDANTSPEAEVPMNRFVRYLENRDQDVQDEFWRAQLADYTAPPPLATPPTDPSQCEANSICDLEVHLNADLVRRDISMPTAIYASWALALSQLLDAQDVTLLLTLSGRNAPVAEIERIIGPILTTVPLRIRIDPRKSLQTLLLAIESQCRTIIAHEQCSIPHIRTLSPSAQAACDLAFGLTVNPYNHHKADIGSGIGLVRPLRLPVANSPNPFFLDCAVSDFGVDAFALFDDRIVPRTLVKTFFAHFENNLKHAVEGSGDILVKDIHMQPGLLEDNGQVLHMVTQASGVGYDPVSKETINVFEAYKEGGVLEHGFKALDESGRGRGPIKSQHGQYLK</sequence>
<dbReference type="InterPro" id="IPR000873">
    <property type="entry name" value="AMP-dep_synth/lig_dom"/>
</dbReference>
<dbReference type="FunFam" id="3.30.300.30:FF:000015">
    <property type="entry name" value="Nonribosomal peptide synthase SidD"/>
    <property type="match status" value="5"/>
</dbReference>
<dbReference type="SMART" id="SM00823">
    <property type="entry name" value="PKS_PP"/>
    <property type="match status" value="4"/>
</dbReference>
<feature type="domain" description="Carrier" evidence="6">
    <location>
        <begin position="871"/>
        <end position="947"/>
    </location>
</feature>
<gene>
    <name evidence="7" type="ORF">PEBR_35062</name>
</gene>
<dbReference type="Gene3D" id="1.10.1200.10">
    <property type="entry name" value="ACP-like"/>
    <property type="match status" value="5"/>
</dbReference>
<dbReference type="GO" id="GO:0016874">
    <property type="term" value="F:ligase activity"/>
    <property type="evidence" value="ECO:0007669"/>
    <property type="project" value="UniProtKB-KW"/>
</dbReference>
<dbReference type="PROSITE" id="PS00455">
    <property type="entry name" value="AMP_BINDING"/>
    <property type="match status" value="4"/>
</dbReference>
<dbReference type="CDD" id="cd19545">
    <property type="entry name" value="FUM14_C_NRPS-like"/>
    <property type="match status" value="5"/>
</dbReference>
<name>A0A1S9RCR6_PENBI</name>
<evidence type="ECO:0000256" key="3">
    <source>
        <dbReference type="ARBA" id="ARBA00022598"/>
    </source>
</evidence>
<evidence type="ECO:0000259" key="6">
    <source>
        <dbReference type="PROSITE" id="PS50075"/>
    </source>
</evidence>
<feature type="domain" description="Carrier" evidence="6">
    <location>
        <begin position="4105"/>
        <end position="4181"/>
    </location>
</feature>
<dbReference type="Proteomes" id="UP000190744">
    <property type="component" value="Unassembled WGS sequence"/>
</dbReference>
<feature type="region of interest" description="Disordered" evidence="5">
    <location>
        <begin position="1"/>
        <end position="40"/>
    </location>
</feature>
<feature type="domain" description="Carrier" evidence="6">
    <location>
        <begin position="3043"/>
        <end position="3119"/>
    </location>
</feature>
<dbReference type="SUPFAM" id="SSF52777">
    <property type="entry name" value="CoA-dependent acyltransferases"/>
    <property type="match status" value="11"/>
</dbReference>
<keyword evidence="3" id="KW-0436">Ligase</keyword>
<dbReference type="FunFam" id="3.30.559.30:FF:000003">
    <property type="entry name" value="Nonribosomal peptide synthase SidD"/>
    <property type="match status" value="2"/>
</dbReference>
<dbReference type="Pfam" id="PF00501">
    <property type="entry name" value="AMP-binding"/>
    <property type="match status" value="5"/>
</dbReference>